<feature type="domain" description="SpaA-like prealbumin fold" evidence="6">
    <location>
        <begin position="1440"/>
        <end position="1529"/>
    </location>
</feature>
<keyword evidence="2" id="KW-0964">Secreted</keyword>
<evidence type="ECO:0000259" key="7">
    <source>
        <dbReference type="Pfam" id="PF20597"/>
    </source>
</evidence>
<feature type="domain" description="SpaA-like prealbumin fold" evidence="6">
    <location>
        <begin position="1255"/>
        <end position="1342"/>
    </location>
</feature>
<feature type="domain" description="SpaA-like prealbumin fold" evidence="6">
    <location>
        <begin position="710"/>
        <end position="797"/>
    </location>
</feature>
<feature type="transmembrane region" description="Helical" evidence="5">
    <location>
        <begin position="12"/>
        <end position="32"/>
    </location>
</feature>
<feature type="domain" description="SpaA-like prealbumin fold" evidence="6">
    <location>
        <begin position="619"/>
        <end position="707"/>
    </location>
</feature>
<dbReference type="SUPFAM" id="SSF49478">
    <property type="entry name" value="Cna protein B-type domain"/>
    <property type="match status" value="13"/>
</dbReference>
<evidence type="ECO:0000256" key="2">
    <source>
        <dbReference type="ARBA" id="ARBA00022525"/>
    </source>
</evidence>
<keyword evidence="9" id="KW-1185">Reference proteome</keyword>
<dbReference type="Pfam" id="PF20597">
    <property type="entry name" value="pAdhesive_15"/>
    <property type="match status" value="1"/>
</dbReference>
<evidence type="ECO:0000256" key="3">
    <source>
        <dbReference type="ARBA" id="ARBA00022729"/>
    </source>
</evidence>
<evidence type="ECO:0000259" key="6">
    <source>
        <dbReference type="Pfam" id="PF17802"/>
    </source>
</evidence>
<protein>
    <submittedName>
        <fullName evidence="8">Choice-of-anchor A family protein</fullName>
    </submittedName>
</protein>
<feature type="domain" description="SpaA-like prealbumin fold" evidence="6">
    <location>
        <begin position="435"/>
        <end position="522"/>
    </location>
</feature>
<name>A0A7T2V557_9BACI</name>
<feature type="domain" description="SpaA-like prealbumin fold" evidence="6">
    <location>
        <begin position="1345"/>
        <end position="1432"/>
    </location>
</feature>
<feature type="domain" description="SpaA-like prealbumin fold" evidence="6">
    <location>
        <begin position="891"/>
        <end position="979"/>
    </location>
</feature>
<feature type="compositionally biased region" description="Basic and acidic residues" evidence="4">
    <location>
        <begin position="1529"/>
        <end position="1634"/>
    </location>
</feature>
<dbReference type="InterPro" id="IPR041033">
    <property type="entry name" value="SpaA_PFL_dom_1"/>
</dbReference>
<feature type="compositionally biased region" description="Polar residues" evidence="4">
    <location>
        <begin position="1635"/>
        <end position="1644"/>
    </location>
</feature>
<keyword evidence="5" id="KW-0472">Membrane</keyword>
<evidence type="ECO:0000313" key="8">
    <source>
        <dbReference type="EMBL" id="QPR77092.1"/>
    </source>
</evidence>
<evidence type="ECO:0000313" key="9">
    <source>
        <dbReference type="Proteomes" id="UP000594791"/>
    </source>
</evidence>
<dbReference type="Proteomes" id="UP000594791">
    <property type="component" value="Chromosome"/>
</dbReference>
<dbReference type="PANTHER" id="PTHR36108:SF13">
    <property type="entry name" value="COLOSSIN-B-RELATED"/>
    <property type="match status" value="1"/>
</dbReference>
<feature type="transmembrane region" description="Helical" evidence="5">
    <location>
        <begin position="1652"/>
        <end position="1671"/>
    </location>
</feature>
<dbReference type="NCBIfam" id="TIGR04215">
    <property type="entry name" value="choice_anch_A"/>
    <property type="match status" value="1"/>
</dbReference>
<feature type="domain" description="SpaA-like prealbumin fold" evidence="6">
    <location>
        <begin position="982"/>
        <end position="1070"/>
    </location>
</feature>
<comment type="similarity">
    <text evidence="1">Belongs to the serine-aspartate repeat-containing protein (SDr) family.</text>
</comment>
<keyword evidence="5" id="KW-1133">Transmembrane helix</keyword>
<feature type="domain" description="SpaA-like prealbumin fold" evidence="6">
    <location>
        <begin position="1074"/>
        <end position="1161"/>
    </location>
</feature>
<gene>
    <name evidence="8" type="ORF">I6G77_24435</name>
</gene>
<dbReference type="InterPro" id="IPR026588">
    <property type="entry name" value="Choice_anch_A"/>
</dbReference>
<keyword evidence="5" id="KW-0812">Transmembrane</keyword>
<reference evidence="8 9" key="1">
    <citation type="submission" date="2020-12" db="EMBL/GenBank/DDBJ databases">
        <title>FDA dAtabase for Regulatory Grade micrObial Sequences (FDA-ARGOS): Supporting development and validation of Infectious Disease Dx tests.</title>
        <authorList>
            <person name="Nelson B."/>
            <person name="Plummer A."/>
            <person name="Tallon L."/>
            <person name="Sadzewicz L."/>
            <person name="Zhao X."/>
            <person name="Boylan J."/>
            <person name="Ott S."/>
            <person name="Bowen H."/>
            <person name="Vavikolanu K."/>
            <person name="Mehta A."/>
            <person name="Aluvathingal J."/>
            <person name="Nadendla S."/>
            <person name="Myers T."/>
            <person name="Yan Y."/>
            <person name="Sichtig H."/>
        </authorList>
    </citation>
    <scope>NUCLEOTIDE SEQUENCE [LARGE SCALE GENOMIC DNA]</scope>
    <source>
        <strain evidence="8 9">FDAARGOS_920</strain>
    </source>
</reference>
<feature type="domain" description="SpaA-like prealbumin fold" evidence="6">
    <location>
        <begin position="529"/>
        <end position="616"/>
    </location>
</feature>
<organism evidence="8 9">
    <name type="scientific">Bacillus tropicus</name>
    <dbReference type="NCBI Taxonomy" id="2026188"/>
    <lineage>
        <taxon>Bacteria</taxon>
        <taxon>Bacillati</taxon>
        <taxon>Bacillota</taxon>
        <taxon>Bacilli</taxon>
        <taxon>Bacillales</taxon>
        <taxon>Bacillaceae</taxon>
        <taxon>Bacillus</taxon>
        <taxon>Bacillus cereus group</taxon>
    </lineage>
</organism>
<sequence>MRKSFNQKIKKLSSSFIVVLLVCMNFLIHLPYKAEAATTELKGLGDVSYYNAIIFGDHSATSADIEGAMAVQKNMNASSYTVVAAATGANNLAGATWVDEGYPSLLLGGQFTKAGAGQVIIQDGTVAMTKDGDPDGAMKTSYDRISYKEQAEIDAKFKEFRKDVNSVIEDAGQLHTDKPKPGMTFGIGEDVNNPNIYVSSGLEGQEPFNVKDVYLPNVNNKDFIVIHSDAEEVNFGGGAILYDTTDKGGFTLVNTSQAYDPNSFFTELASKVIWVFPNAKKITTKGYGVVGSVFAPNAVVETKGGSINGQAFVGGLHQRDGFEVHNFKFNWPKWKKPAAEKGNLQIKKVDENDENIVLKDAKFDVIDKDNNVVATVTTNEKGIAEVKDLPFGDYFVKEISAPEGYIKVDTPVKVTIDNTNVMKIVMKNTKKVENGQFKLLKKDSESGQLLPGAKFDVIDKDGKVVETIVTDDKGEALSKQLPVGSYTLKEVEAPKGYELSSSSVSVDVEVNKVVTVDVVNKKIPEKVTGQFEIVKVDAEDKTKVLSDAEFEVYKDGKKVETLRTDKTGKVVSQKLEPGTYTLKETKAPQGYKLLKEEIEVVVEANKVVEVQVENAKELGSLQVTKKDAESGKVLEGAEFRLKNENGQVVGETKTTNKDGVVKFENLVPGKYTLEETKAPEGYKAVEVTVEVSVVANEVVKQEVMNEKLTGQFEIVKVDAEDKAKVLSDAEFEVYKGGKKVETLRTDKTGKVISQKLEPGTYTLKETKAPQGYKLLKEEIEVVVEANKVVQVQVENAKELGSLQVIKKDAESGKVLEGAEFKLKNEAGQVVGETKTTNKDGVVKFENLVPGKYTLEETKAPEGYKAVEVTVEVNVVANEVVKQEVTNEKVTGQFEVVKVDANDKTKLLSGAEFEVYKDGKKVAELKTDESGKVMSPKLPLGEYTVKETKAPEGYKLSNKEWKVTIQNENEIVKLEAENEKILGSLQIIKTDDKDQTKRLAGAEFTLKDVKGNVVKEGITTNKSGTVKVDGLVPGEYTLEETKAPEGYELTKQVIHVTVDGEKIVDVKVANSKSLGQFEIVKVDAEDKAKVLSDAEFEVYKDGKKVETLRTDKTGKVISQKLEPGKYTLKETKAPQGYTLLKEEIEVVVEANKVVQVQVENAKELGSLQVIKKDAESGKVLEGAEFKLKNEAGQVVGETKTTNKDGIVKFENLVPGKYTLEETKAPEGYKVLEVTVEVNVVANEVVKQEVKNEKVTGQFEIVKVDAEDKTKVLSDAEFEVYKGGKKVETLRTDKTGKVISQKLEPGTYTLKETKAPQGYKLLKEEIEVVVEANKVVQVQVENAKELGSLQVIKKDAESGKVLEGAEFKLKNEAGQVVGETKTTNKDGVVKFENLVPGKYMLEETKAPEGYKTLEVTVEVNVVANEVVKQEVLNEKVKEEITGQLEITKVDANDTNKTLAGAVFEIWKDGTKIDTLTSDANGKATSKELDPGDYILKEVQAPEGYELSDKEIEFTISNQKFEVVKLQITNKKETSKGPEKPGEETEKPGEETEKPGEETEKPGEETEKPGEETEKPGEETEKPGEETEKPGKETEKPGEETEKPGEETEKPGEEIEKPGGETEKPGEGMGNPDKEKGQGTSHAQQLPATGHDMNYLPFIGFALVLLGIRLRFMIKNN</sequence>
<evidence type="ECO:0000256" key="4">
    <source>
        <dbReference type="SAM" id="MobiDB-lite"/>
    </source>
</evidence>
<dbReference type="PANTHER" id="PTHR36108">
    <property type="entry name" value="COLOSSIN-B-RELATED"/>
    <property type="match status" value="1"/>
</dbReference>
<feature type="region of interest" description="Disordered" evidence="4">
    <location>
        <begin position="1529"/>
        <end position="1649"/>
    </location>
</feature>
<feature type="domain" description="SpaA-like prealbumin fold" evidence="6">
    <location>
        <begin position="800"/>
        <end position="888"/>
    </location>
</feature>
<accession>A0A7T2V557</accession>
<evidence type="ECO:0000256" key="5">
    <source>
        <dbReference type="SAM" id="Phobius"/>
    </source>
</evidence>
<proteinExistence type="inferred from homology"/>
<evidence type="ECO:0000256" key="1">
    <source>
        <dbReference type="ARBA" id="ARBA00007257"/>
    </source>
</evidence>
<dbReference type="Pfam" id="PF17802">
    <property type="entry name" value="SpaA"/>
    <property type="match status" value="13"/>
</dbReference>
<feature type="domain" description="Choice-of-anchor A" evidence="7">
    <location>
        <begin position="44"/>
        <end position="325"/>
    </location>
</feature>
<dbReference type="EMBL" id="CP065739">
    <property type="protein sequence ID" value="QPR77092.1"/>
    <property type="molecule type" value="Genomic_DNA"/>
</dbReference>
<dbReference type="InterPro" id="IPR013783">
    <property type="entry name" value="Ig-like_fold"/>
</dbReference>
<dbReference type="Gene3D" id="2.60.40.10">
    <property type="entry name" value="Immunoglobulins"/>
    <property type="match status" value="13"/>
</dbReference>
<keyword evidence="3" id="KW-0732">Signal</keyword>
<feature type="domain" description="SpaA-like prealbumin fold" evidence="6">
    <location>
        <begin position="1164"/>
        <end position="1252"/>
    </location>
</feature>
<feature type="domain" description="SpaA-like prealbumin fold" evidence="6">
    <location>
        <begin position="342"/>
        <end position="430"/>
    </location>
</feature>